<evidence type="ECO:0000259" key="1">
    <source>
        <dbReference type="Pfam" id="PF10108"/>
    </source>
</evidence>
<comment type="caution">
    <text evidence="2">The sequence shown here is derived from an EMBL/GenBank/DDBJ whole genome shotgun (WGS) entry which is preliminary data.</text>
</comment>
<proteinExistence type="predicted"/>
<dbReference type="GO" id="GO:0003676">
    <property type="term" value="F:nucleic acid binding"/>
    <property type="evidence" value="ECO:0007669"/>
    <property type="project" value="InterPro"/>
</dbReference>
<accession>A0A5R9GX85</accession>
<evidence type="ECO:0000313" key="3">
    <source>
        <dbReference type="Proteomes" id="UP000306585"/>
    </source>
</evidence>
<dbReference type="InterPro" id="IPR019288">
    <property type="entry name" value="3'-5'_exonuclease_PolB-like"/>
</dbReference>
<organism evidence="2 3">
    <name type="scientific">Mariprofundus erugo</name>
    <dbReference type="NCBI Taxonomy" id="2528639"/>
    <lineage>
        <taxon>Bacteria</taxon>
        <taxon>Pseudomonadati</taxon>
        <taxon>Pseudomonadota</taxon>
        <taxon>Candidatius Mariprofundia</taxon>
        <taxon>Mariprofundales</taxon>
        <taxon>Mariprofundaceae</taxon>
        <taxon>Mariprofundus</taxon>
    </lineage>
</organism>
<dbReference type="Gene3D" id="3.30.420.10">
    <property type="entry name" value="Ribonuclease H-like superfamily/Ribonuclease H"/>
    <property type="match status" value="1"/>
</dbReference>
<dbReference type="CDD" id="cd05782">
    <property type="entry name" value="DNA_polB_like1_exo"/>
    <property type="match status" value="1"/>
</dbReference>
<gene>
    <name evidence="2" type="ORF">FEF65_02080</name>
</gene>
<dbReference type="AlphaFoldDB" id="A0A5R9GX85"/>
<dbReference type="InterPro" id="IPR036397">
    <property type="entry name" value="RNaseH_sf"/>
</dbReference>
<name>A0A5R9GX85_9PROT</name>
<reference evidence="2 3" key="1">
    <citation type="journal article" date="2019" name="Appl. Environ. Microbiol.">
        <title>Environmental Evidence and Genomic Insight of Iron-oxidizing Bacteria Preference Towards More Corrosion Resistant Stainless Steel at Higher Salinities.</title>
        <authorList>
            <person name="Garrison C.E."/>
            <person name="Price K.A."/>
            <person name="Field E.K."/>
        </authorList>
    </citation>
    <scope>NUCLEOTIDE SEQUENCE [LARGE SCALE GENOMIC DNA]</scope>
    <source>
        <strain evidence="2 3">P3</strain>
    </source>
</reference>
<feature type="domain" description="Predicted 3'-5' exonuclease PolB-like" evidence="1">
    <location>
        <begin position="49"/>
        <end position="264"/>
    </location>
</feature>
<dbReference type="Proteomes" id="UP000306585">
    <property type="component" value="Unassembled WGS sequence"/>
</dbReference>
<dbReference type="Pfam" id="PF10108">
    <property type="entry name" value="DNA_pol_B_exo2"/>
    <property type="match status" value="1"/>
</dbReference>
<keyword evidence="3" id="KW-1185">Reference proteome</keyword>
<dbReference type="EMBL" id="VBRY01000002">
    <property type="protein sequence ID" value="TLS68522.1"/>
    <property type="molecule type" value="Genomic_DNA"/>
</dbReference>
<evidence type="ECO:0000313" key="2">
    <source>
        <dbReference type="EMBL" id="TLS68522.1"/>
    </source>
</evidence>
<dbReference type="SUPFAM" id="SSF53098">
    <property type="entry name" value="Ribonuclease H-like"/>
    <property type="match status" value="1"/>
</dbReference>
<dbReference type="RefSeq" id="WP_138238139.1">
    <property type="nucleotide sequence ID" value="NZ_VBRY01000002.1"/>
</dbReference>
<dbReference type="InterPro" id="IPR012337">
    <property type="entry name" value="RNaseH-like_sf"/>
</dbReference>
<protein>
    <recommendedName>
        <fullName evidence="1">Predicted 3'-5' exonuclease PolB-like domain-containing protein</fullName>
    </recommendedName>
</protein>
<sequence>MRRDIIVFDIETIIDAHAARRLLRQEQLSDSEARDALTDYFLEKTAGRNDFPRQPFHQVVAISYGHLIREPGEQGQELVIRQLASGGDKNSSEKELLEGFFHLIDTRAPQLVSFNGRGFDIPVLKYRAMSHGLSCPRWFKEGDKWNNYDARHSDYHCDLLELFSDFGASARCSMDEVAAVFNIPGKLATDGSAVRTMFESKQLDAIRNYCETDVLTTMLLFLRQQLFCGALSNGACERATLGIRHYLEGECENRPHLAEYLQAWET</sequence>